<dbReference type="KEGG" id="cstr:CBE89_08025"/>
<evidence type="ECO:0000313" key="1">
    <source>
        <dbReference type="EMBL" id="ART21450.1"/>
    </source>
</evidence>
<gene>
    <name evidence="1" type="ORF">CBE89_08025</name>
</gene>
<proteinExistence type="predicted"/>
<reference evidence="1 2" key="1">
    <citation type="submission" date="2017-05" db="EMBL/GenBank/DDBJ databases">
        <title>Complete genome sequence of Corynebacterium striatum KC-Na-1 isolated from Neophocaena asiaeorientalis in Korea.</title>
        <authorList>
            <person name="Kim J.H."/>
            <person name="Lee K."/>
        </authorList>
    </citation>
    <scope>NUCLEOTIDE SEQUENCE [LARGE SCALE GENOMIC DNA]</scope>
    <source>
        <strain evidence="1 2">KC-Na-01</strain>
    </source>
</reference>
<sequence>MEIVSAKRFERIEGHFSRHRPALIKVGGAGDASSEGVAKQRLIQLHSYLPVKAPLQLRDVIRDAHWPAPPPQPGSMAP</sequence>
<accession>A0A2Z2IY26</accession>
<organism evidence="1 2">
    <name type="scientific">Corynebacterium striatum</name>
    <dbReference type="NCBI Taxonomy" id="43770"/>
    <lineage>
        <taxon>Bacteria</taxon>
        <taxon>Bacillati</taxon>
        <taxon>Actinomycetota</taxon>
        <taxon>Actinomycetes</taxon>
        <taxon>Mycobacteriales</taxon>
        <taxon>Corynebacteriaceae</taxon>
        <taxon>Corynebacterium</taxon>
    </lineage>
</organism>
<protein>
    <submittedName>
        <fullName evidence="1">Uncharacterized protein</fullName>
    </submittedName>
</protein>
<evidence type="ECO:0000313" key="2">
    <source>
        <dbReference type="Proteomes" id="UP000250197"/>
    </source>
</evidence>
<dbReference type="AlphaFoldDB" id="A0A2Z2IY26"/>
<dbReference type="EMBL" id="CP021252">
    <property type="protein sequence ID" value="ART21450.1"/>
    <property type="molecule type" value="Genomic_DNA"/>
</dbReference>
<dbReference type="Proteomes" id="UP000250197">
    <property type="component" value="Chromosome"/>
</dbReference>
<name>A0A2Z2IY26_CORST</name>